<name>S2VZY2_9ACTN</name>
<evidence type="ECO:0000256" key="1">
    <source>
        <dbReference type="ARBA" id="ARBA00007569"/>
    </source>
</evidence>
<keyword evidence="3" id="KW-1003">Cell membrane</keyword>
<dbReference type="InterPro" id="IPR001268">
    <property type="entry name" value="NADH_UbQ_OxRdtase_30kDa_su"/>
</dbReference>
<keyword evidence="2 3" id="KW-0813">Transport</keyword>
<dbReference type="GO" id="GO:0005886">
    <property type="term" value="C:plasma membrane"/>
    <property type="evidence" value="ECO:0007669"/>
    <property type="project" value="UniProtKB-SubCell"/>
</dbReference>
<feature type="domain" description="NADH:ubiquinone oxidoreductase 30kDa subunit" evidence="4">
    <location>
        <begin position="115"/>
        <end position="236"/>
    </location>
</feature>
<keyword evidence="3" id="KW-0520">NAD</keyword>
<dbReference type="PANTHER" id="PTHR10884:SF14">
    <property type="entry name" value="NADH DEHYDROGENASE [UBIQUINONE] IRON-SULFUR PROTEIN 3, MITOCHONDRIAL"/>
    <property type="match status" value="1"/>
</dbReference>
<dbReference type="OrthoDB" id="9803286at2"/>
<dbReference type="PATRIC" id="fig|883161.3.peg.1995"/>
<evidence type="ECO:0000313" key="6">
    <source>
        <dbReference type="Proteomes" id="UP000014417"/>
    </source>
</evidence>
<keyword evidence="3" id="KW-1278">Translocase</keyword>
<evidence type="ECO:0000256" key="2">
    <source>
        <dbReference type="ARBA" id="ARBA00022448"/>
    </source>
</evidence>
<comment type="similarity">
    <text evidence="1 3">Belongs to the complex I 30 kDa subunit family.</text>
</comment>
<dbReference type="NCBIfam" id="TIGR01961">
    <property type="entry name" value="NuoC_fam"/>
    <property type="match status" value="1"/>
</dbReference>
<comment type="catalytic activity">
    <reaction evidence="3">
        <text>a quinone + NADH + 5 H(+)(in) = a quinol + NAD(+) + 4 H(+)(out)</text>
        <dbReference type="Rhea" id="RHEA:57888"/>
        <dbReference type="ChEBI" id="CHEBI:15378"/>
        <dbReference type="ChEBI" id="CHEBI:24646"/>
        <dbReference type="ChEBI" id="CHEBI:57540"/>
        <dbReference type="ChEBI" id="CHEBI:57945"/>
        <dbReference type="ChEBI" id="CHEBI:132124"/>
    </reaction>
</comment>
<dbReference type="InterPro" id="IPR010218">
    <property type="entry name" value="NADH_DH_suC"/>
</dbReference>
<sequence length="257" mass="28660">MTADQNPAAENEIAQLSQEEQAIYATHPHLRELFVASGPVTDNLLEVRKGAYGDGSGQSGDTSGFNGLVRRVELGGACVTPPFGGWFDDVANRMAELVPNFATRVSVWRDQIVFVVDPSKLTELAKLLRDDPQLRFEVIMNLSGAHYPGLKGRELHVVYHLLSMTHNRRIGLEVELPEDNPHVDSLVPVYPMADYDERETYDMFGIVFDGHPGLTRILMPDDWVGHPQRKDYPLGGIPIEYKGAVVPPPNERRSYQA</sequence>
<protein>
    <recommendedName>
        <fullName evidence="3">NADH-quinone oxidoreductase subunit C</fullName>
        <ecNumber evidence="3">7.1.1.-</ecNumber>
    </recommendedName>
    <alternativeName>
        <fullName evidence="3">NADH dehydrogenase I subunit C</fullName>
    </alternativeName>
    <alternativeName>
        <fullName evidence="3">NDH-1 subunit C</fullName>
    </alternativeName>
</protein>
<dbReference type="NCBIfam" id="NF005856">
    <property type="entry name" value="PRK07785.1"/>
    <property type="match status" value="1"/>
</dbReference>
<keyword evidence="6" id="KW-1185">Reference proteome</keyword>
<dbReference type="RefSeq" id="WP_016456811.1">
    <property type="nucleotide sequence ID" value="NZ_KE150269.1"/>
</dbReference>
<dbReference type="HOGENOM" id="CLU_042628_4_0_11"/>
<keyword evidence="3" id="KW-0472">Membrane</keyword>
<dbReference type="EMBL" id="AGZR01000009">
    <property type="protein sequence ID" value="EPD32436.1"/>
    <property type="molecule type" value="Genomic_DNA"/>
</dbReference>
<reference evidence="5 6" key="1">
    <citation type="submission" date="2013-04" db="EMBL/GenBank/DDBJ databases">
        <title>The Genome Sequence of Propionimicrobium lymphophilum ACS-093-V-SCH5.</title>
        <authorList>
            <consortium name="The Broad Institute Genomics Platform"/>
            <person name="Earl A."/>
            <person name="Ward D."/>
            <person name="Feldgarden M."/>
            <person name="Gevers D."/>
            <person name="Saerens B."/>
            <person name="Vaneechoutte M."/>
            <person name="Walker B."/>
            <person name="Young S."/>
            <person name="Zeng Q."/>
            <person name="Gargeya S."/>
            <person name="Fitzgerald M."/>
            <person name="Haas B."/>
            <person name="Abouelleil A."/>
            <person name="Allen A.W."/>
            <person name="Alvarado L."/>
            <person name="Arachchi H.M."/>
            <person name="Berlin A.M."/>
            <person name="Chapman S.B."/>
            <person name="Gainer-Dewar J."/>
            <person name="Goldberg J."/>
            <person name="Griggs A."/>
            <person name="Gujja S."/>
            <person name="Hansen M."/>
            <person name="Howarth C."/>
            <person name="Imamovic A."/>
            <person name="Ireland A."/>
            <person name="Larimer J."/>
            <person name="McCowan C."/>
            <person name="Murphy C."/>
            <person name="Pearson M."/>
            <person name="Poon T.W."/>
            <person name="Priest M."/>
            <person name="Roberts A."/>
            <person name="Saif S."/>
            <person name="Shea T."/>
            <person name="Sisk P."/>
            <person name="Sykes S."/>
            <person name="Wortman J."/>
            <person name="Nusbaum C."/>
            <person name="Birren B."/>
        </authorList>
    </citation>
    <scope>NUCLEOTIDE SEQUENCE [LARGE SCALE GENOMIC DNA]</scope>
    <source>
        <strain evidence="5 6">ACS-093-V-SCH5</strain>
    </source>
</reference>
<dbReference type="HAMAP" id="MF_01357">
    <property type="entry name" value="NDH1_NuoC"/>
    <property type="match status" value="1"/>
</dbReference>
<dbReference type="PANTHER" id="PTHR10884">
    <property type="entry name" value="NADH DEHYDROGENASE UBIQUINONE IRON-SULFUR PROTEIN 3"/>
    <property type="match status" value="1"/>
</dbReference>
<dbReference type="EC" id="7.1.1.-" evidence="3"/>
<dbReference type="AlphaFoldDB" id="S2VZY2"/>
<keyword evidence="3" id="KW-0874">Quinone</keyword>
<comment type="function">
    <text evidence="3">NDH-1 shuttles electrons from NADH, via FMN and iron-sulfur (Fe-S) centers, to quinones in the respiratory chain. The immediate electron acceptor for the enzyme in this species is believed to be a menaquinone. Couples the redox reaction to proton translocation (for every two electrons transferred, four hydrogen ions are translocated across the cytoplasmic membrane), and thus conserves the redox energy in a proton gradient.</text>
</comment>
<evidence type="ECO:0000313" key="5">
    <source>
        <dbReference type="EMBL" id="EPD32436.1"/>
    </source>
</evidence>
<accession>S2VZY2</accession>
<dbReference type="GO" id="GO:0008137">
    <property type="term" value="F:NADH dehydrogenase (ubiquinone) activity"/>
    <property type="evidence" value="ECO:0007669"/>
    <property type="project" value="InterPro"/>
</dbReference>
<gene>
    <name evidence="3" type="primary">nuoC</name>
    <name evidence="5" type="ORF">HMPREF9306_02007</name>
</gene>
<dbReference type="STRING" id="883161.HMPREF9306_02007"/>
<dbReference type="SUPFAM" id="SSF143243">
    <property type="entry name" value="Nqo5-like"/>
    <property type="match status" value="1"/>
</dbReference>
<organism evidence="5 6">
    <name type="scientific">Propionimicrobium lymphophilum ACS-093-V-SCH5</name>
    <dbReference type="NCBI Taxonomy" id="883161"/>
    <lineage>
        <taxon>Bacteria</taxon>
        <taxon>Bacillati</taxon>
        <taxon>Actinomycetota</taxon>
        <taxon>Actinomycetes</taxon>
        <taxon>Propionibacteriales</taxon>
        <taxon>Propionibacteriaceae</taxon>
        <taxon>Propionimicrobium</taxon>
    </lineage>
</organism>
<comment type="subcellular location">
    <subcellularLocation>
        <location evidence="3">Cell membrane</location>
        <topology evidence="3">Peripheral membrane protein</topology>
        <orientation evidence="3">Cytoplasmic side</orientation>
    </subcellularLocation>
</comment>
<dbReference type="GO" id="GO:0048038">
    <property type="term" value="F:quinone binding"/>
    <property type="evidence" value="ECO:0007669"/>
    <property type="project" value="UniProtKB-KW"/>
</dbReference>
<comment type="caution">
    <text evidence="5">The sequence shown here is derived from an EMBL/GenBank/DDBJ whole genome shotgun (WGS) entry which is preliminary data.</text>
</comment>
<evidence type="ECO:0000256" key="3">
    <source>
        <dbReference type="HAMAP-Rule" id="MF_01357"/>
    </source>
</evidence>
<comment type="subunit">
    <text evidence="3">NDH-1 is composed of 14 different subunits. Subunits NuoB, C, D, E, F, and G constitute the peripheral sector of the complex.</text>
</comment>
<dbReference type="GO" id="GO:0050136">
    <property type="term" value="F:NADH dehydrogenase (quinone) (non-electrogenic) activity"/>
    <property type="evidence" value="ECO:0007669"/>
    <property type="project" value="UniProtKB-UniRule"/>
</dbReference>
<dbReference type="Proteomes" id="UP000014417">
    <property type="component" value="Unassembled WGS sequence"/>
</dbReference>
<proteinExistence type="inferred from homology"/>
<dbReference type="Pfam" id="PF00329">
    <property type="entry name" value="Complex1_30kDa"/>
    <property type="match status" value="1"/>
</dbReference>
<evidence type="ECO:0000259" key="4">
    <source>
        <dbReference type="Pfam" id="PF00329"/>
    </source>
</evidence>
<dbReference type="InterPro" id="IPR037232">
    <property type="entry name" value="NADH_quin_OxRdtase_su_C/D-like"/>
</dbReference>
<dbReference type="Gene3D" id="3.30.460.80">
    <property type="entry name" value="NADH:ubiquinone oxidoreductase, 30kDa subunit"/>
    <property type="match status" value="1"/>
</dbReference>